<evidence type="ECO:0000313" key="2">
    <source>
        <dbReference type="EMBL" id="RUS35111.1"/>
    </source>
</evidence>
<sequence>MTPKSAQGSIPAATSSPSYTGLDVLAKPINFYPIAGAHLLFHVLLTWLLDPAAVISPALDIEALIASRTSYMLYSAISLISALTLALVQSGIISFAARSTATPLIKPLALAPFVAASISWAATLSTLKLVALVPEDGYDNYLGMSQKFGALNAKVTQWLLFVVVAAAAWGLYGWAFAIGRDKRQVTGYEKKRR</sequence>
<accession>A0A433QZE3</accession>
<evidence type="ECO:0000256" key="1">
    <source>
        <dbReference type="SAM" id="Phobius"/>
    </source>
</evidence>
<protein>
    <submittedName>
        <fullName evidence="2">Uncharacterized protein</fullName>
    </submittedName>
</protein>
<keyword evidence="1" id="KW-1133">Transmembrane helix</keyword>
<dbReference type="EMBL" id="RBNJ01000219">
    <property type="protein sequence ID" value="RUS35111.1"/>
    <property type="molecule type" value="Genomic_DNA"/>
</dbReference>
<feature type="transmembrane region" description="Helical" evidence="1">
    <location>
        <begin position="108"/>
        <end position="133"/>
    </location>
</feature>
<reference evidence="2 3" key="1">
    <citation type="journal article" date="2018" name="New Phytol.">
        <title>Phylogenomics of Endogonaceae and evolution of mycorrhizas within Mucoromycota.</title>
        <authorList>
            <person name="Chang Y."/>
            <person name="Desiro A."/>
            <person name="Na H."/>
            <person name="Sandor L."/>
            <person name="Lipzen A."/>
            <person name="Clum A."/>
            <person name="Barry K."/>
            <person name="Grigoriev I.V."/>
            <person name="Martin F.M."/>
            <person name="Stajich J.E."/>
            <person name="Smith M.E."/>
            <person name="Bonito G."/>
            <person name="Spatafora J.W."/>
        </authorList>
    </citation>
    <scope>NUCLEOTIDE SEQUENCE [LARGE SCALE GENOMIC DNA]</scope>
    <source>
        <strain evidence="2 3">AD002</strain>
    </source>
</reference>
<evidence type="ECO:0000313" key="3">
    <source>
        <dbReference type="Proteomes" id="UP000274822"/>
    </source>
</evidence>
<keyword evidence="3" id="KW-1185">Reference proteome</keyword>
<feature type="transmembrane region" description="Helical" evidence="1">
    <location>
        <begin position="158"/>
        <end position="178"/>
    </location>
</feature>
<keyword evidence="1" id="KW-0472">Membrane</keyword>
<feature type="transmembrane region" description="Helical" evidence="1">
    <location>
        <begin position="71"/>
        <end position="96"/>
    </location>
</feature>
<proteinExistence type="predicted"/>
<dbReference type="AlphaFoldDB" id="A0A433QZE3"/>
<dbReference type="Proteomes" id="UP000274822">
    <property type="component" value="Unassembled WGS sequence"/>
</dbReference>
<organism evidence="2 3">
    <name type="scientific">Jimgerdemannia flammicorona</name>
    <dbReference type="NCBI Taxonomy" id="994334"/>
    <lineage>
        <taxon>Eukaryota</taxon>
        <taxon>Fungi</taxon>
        <taxon>Fungi incertae sedis</taxon>
        <taxon>Mucoromycota</taxon>
        <taxon>Mucoromycotina</taxon>
        <taxon>Endogonomycetes</taxon>
        <taxon>Endogonales</taxon>
        <taxon>Endogonaceae</taxon>
        <taxon>Jimgerdemannia</taxon>
    </lineage>
</organism>
<gene>
    <name evidence="2" type="ORF">BC938DRAFT_475847</name>
</gene>
<name>A0A433QZE3_9FUNG</name>
<keyword evidence="1" id="KW-0812">Transmembrane</keyword>
<feature type="transmembrane region" description="Helical" evidence="1">
    <location>
        <begin position="39"/>
        <end position="59"/>
    </location>
</feature>
<comment type="caution">
    <text evidence="2">The sequence shown here is derived from an EMBL/GenBank/DDBJ whole genome shotgun (WGS) entry which is preliminary data.</text>
</comment>